<comment type="caution">
    <text evidence="2">The sequence shown here is derived from an EMBL/GenBank/DDBJ whole genome shotgun (WGS) entry which is preliminary data.</text>
</comment>
<feature type="signal peptide" evidence="1">
    <location>
        <begin position="1"/>
        <end position="38"/>
    </location>
</feature>
<dbReference type="InterPro" id="IPR029058">
    <property type="entry name" value="AB_hydrolase_fold"/>
</dbReference>
<name>A0A7X0KWB6_9MICO</name>
<gene>
    <name evidence="2" type="ORF">HD594_003391</name>
</gene>
<dbReference type="Gene3D" id="3.40.50.1820">
    <property type="entry name" value="alpha/beta hydrolase"/>
    <property type="match status" value="1"/>
</dbReference>
<reference evidence="2 3" key="1">
    <citation type="submission" date="2020-08" db="EMBL/GenBank/DDBJ databases">
        <title>Sequencing the genomes of 1000 actinobacteria strains.</title>
        <authorList>
            <person name="Klenk H.-P."/>
        </authorList>
    </citation>
    <scope>NUCLEOTIDE SEQUENCE [LARGE SCALE GENOMIC DNA]</scope>
    <source>
        <strain evidence="2 3">DSM 12511</strain>
    </source>
</reference>
<accession>A0A7X0KWB6</accession>
<sequence>MPDTTAPARGRTRLKAAGAAIAAGALLAVALPASPAAAAETEYTGTLASGAEWSFVVPDDWNGTVLLYSHGYRPSFAGSANPAQIAPNDGTGDLLLDMGYALVGSGYAGRGWALPTAVDDQLGSLDAALDVSGVEPEHILAYGTSMGGLVTGRIAETAGDVIEGALPTCGLMEGGVDLNNYQLDAAHAINQLLDPEHDIQIEGYGVTGLGSAFAATGALLGAVGAAQATPEGQARNALAAALFHLPGDDSGSLQEWQESMYGLLQTTIGFVTAGRYDIETAAGGNGTWNTGVDYAKLFQSSEDRKLVEKLYKQAGLDLKADLELLTETADIEADPGSVETLFGHSGLTGDLQMPVLSLHTTIDILAPVQVEEEYAEDVRGQGDAALLRQMFVERDGHCAFTPAEIAAGIVVLEERVVTGHWSGASSSVPKLNKLAASLDESGSAFVSVPPQEFLADRNMM</sequence>
<keyword evidence="1" id="KW-0732">Signal</keyword>
<proteinExistence type="predicted"/>
<dbReference type="AlphaFoldDB" id="A0A7X0KWB6"/>
<dbReference type="PROSITE" id="PS51318">
    <property type="entry name" value="TAT"/>
    <property type="match status" value="1"/>
</dbReference>
<evidence type="ECO:0000313" key="2">
    <source>
        <dbReference type="EMBL" id="MBB6393078.1"/>
    </source>
</evidence>
<dbReference type="Proteomes" id="UP000537775">
    <property type="component" value="Unassembled WGS sequence"/>
</dbReference>
<dbReference type="InterPro" id="IPR006311">
    <property type="entry name" value="TAT_signal"/>
</dbReference>
<dbReference type="RefSeq" id="WP_184752369.1">
    <property type="nucleotide sequence ID" value="NZ_BAAAJR010000001.1"/>
</dbReference>
<dbReference type="EMBL" id="JACHML010000001">
    <property type="protein sequence ID" value="MBB6393078.1"/>
    <property type="molecule type" value="Genomic_DNA"/>
</dbReference>
<protein>
    <submittedName>
        <fullName evidence="2">Pimeloyl-ACP methyl ester carboxylesterase</fullName>
    </submittedName>
</protein>
<organism evidence="2 3">
    <name type="scientific">Microbacterium thalassium</name>
    <dbReference type="NCBI Taxonomy" id="362649"/>
    <lineage>
        <taxon>Bacteria</taxon>
        <taxon>Bacillati</taxon>
        <taxon>Actinomycetota</taxon>
        <taxon>Actinomycetes</taxon>
        <taxon>Micrococcales</taxon>
        <taxon>Microbacteriaceae</taxon>
        <taxon>Microbacterium</taxon>
    </lineage>
</organism>
<keyword evidence="3" id="KW-1185">Reference proteome</keyword>
<feature type="chain" id="PRO_5031138365" evidence="1">
    <location>
        <begin position="39"/>
        <end position="460"/>
    </location>
</feature>
<evidence type="ECO:0000256" key="1">
    <source>
        <dbReference type="SAM" id="SignalP"/>
    </source>
</evidence>
<dbReference type="SUPFAM" id="SSF53474">
    <property type="entry name" value="alpha/beta-Hydrolases"/>
    <property type="match status" value="1"/>
</dbReference>
<evidence type="ECO:0000313" key="3">
    <source>
        <dbReference type="Proteomes" id="UP000537775"/>
    </source>
</evidence>